<organism evidence="1 2">
    <name type="scientific">Pluteus cervinus</name>
    <dbReference type="NCBI Taxonomy" id="181527"/>
    <lineage>
        <taxon>Eukaryota</taxon>
        <taxon>Fungi</taxon>
        <taxon>Dikarya</taxon>
        <taxon>Basidiomycota</taxon>
        <taxon>Agaricomycotina</taxon>
        <taxon>Agaricomycetes</taxon>
        <taxon>Agaricomycetidae</taxon>
        <taxon>Agaricales</taxon>
        <taxon>Pluteineae</taxon>
        <taxon>Pluteaceae</taxon>
        <taxon>Pluteus</taxon>
    </lineage>
</organism>
<proteinExistence type="predicted"/>
<dbReference type="EMBL" id="ML208279">
    <property type="protein sequence ID" value="TFK73084.1"/>
    <property type="molecule type" value="Genomic_DNA"/>
</dbReference>
<evidence type="ECO:0000313" key="2">
    <source>
        <dbReference type="Proteomes" id="UP000308600"/>
    </source>
</evidence>
<dbReference type="Proteomes" id="UP000308600">
    <property type="component" value="Unassembled WGS sequence"/>
</dbReference>
<sequence>MYTELAELPYPTSAEFTDQNVIRVSYAVRDHTQNIKRTLVKDIILTNTGPDHSKITAIVTSTHYVPDPKRTILSILSPSRTKRILLLESHDSKRRVEVWNLKNDKLEASLDVTDKHGAFYADEYLASSSFSPDETSFIYTAESKTPETSPSDPYAKFRFTPHFGEGLPGKRRPTLFLIDWPHPEESSATSATETKKPILYTLAPSFAGNIPVLFGQAVFSSSFEKTPNGYNFRIYATGYEYQPDGRLLGIKGCYNRPTGIWELTSSPSSSTPNESHDPPTSEEGSDSKLSTTITLTTRKLTPSNLSCRSPRLFRSPSNTSTKLIWIANPTGGAHASTSSIHTLDLPDDPSVELPIPKAILDIVDTPSQSTSAQGPGSTSKGLGFGFPGFYPTSNNLLDKPFVHVQSETQNELDGYIISSSLWGSRSRILLIPLTAANPNSTNVSPPHDVTPNLNDEPEFDGTLDNWGVLATDGHNRVLCVRSSFVVPYELVLGTVRTSAGLQPQVDWVVLDKPVLSSSVQKALSSLEISIHPIPNRSPTETILLKTKDSTKDTPCVTIPHGGPHGTTTTGFNPSTVALASEGYTISLPNYTGSLGFGESAVRALIGQCGKLDVEDCIASVRYLIEKGISSEGKGKQFVTGGSHGGFLTAHLIGQYPDVFSAAVLRNPVISVGELTSYDIPDWAYAEFGIEYPISSSPSIYQSPPPPPPPIPTTTATTNQTQSPIPHMTTPNYTYLHNASPIFYISKITTPVLLLMGGVDLRVTPATQGIPFYHALKGRGVVTDMLVFEGDSHPLEGVEAGRVGWEAGRDWFKERR</sequence>
<protein>
    <submittedName>
        <fullName evidence="1">Alpha/beta-hydrolase</fullName>
    </submittedName>
</protein>
<gene>
    <name evidence="1" type="ORF">BDN72DRAFT_791605</name>
</gene>
<reference evidence="1 2" key="1">
    <citation type="journal article" date="2019" name="Nat. Ecol. Evol.">
        <title>Megaphylogeny resolves global patterns of mushroom evolution.</title>
        <authorList>
            <person name="Varga T."/>
            <person name="Krizsan K."/>
            <person name="Foldi C."/>
            <person name="Dima B."/>
            <person name="Sanchez-Garcia M."/>
            <person name="Sanchez-Ramirez S."/>
            <person name="Szollosi G.J."/>
            <person name="Szarkandi J.G."/>
            <person name="Papp V."/>
            <person name="Albert L."/>
            <person name="Andreopoulos W."/>
            <person name="Angelini C."/>
            <person name="Antonin V."/>
            <person name="Barry K.W."/>
            <person name="Bougher N.L."/>
            <person name="Buchanan P."/>
            <person name="Buyck B."/>
            <person name="Bense V."/>
            <person name="Catcheside P."/>
            <person name="Chovatia M."/>
            <person name="Cooper J."/>
            <person name="Damon W."/>
            <person name="Desjardin D."/>
            <person name="Finy P."/>
            <person name="Geml J."/>
            <person name="Haridas S."/>
            <person name="Hughes K."/>
            <person name="Justo A."/>
            <person name="Karasinski D."/>
            <person name="Kautmanova I."/>
            <person name="Kiss B."/>
            <person name="Kocsube S."/>
            <person name="Kotiranta H."/>
            <person name="LaButti K.M."/>
            <person name="Lechner B.E."/>
            <person name="Liimatainen K."/>
            <person name="Lipzen A."/>
            <person name="Lukacs Z."/>
            <person name="Mihaltcheva S."/>
            <person name="Morgado L.N."/>
            <person name="Niskanen T."/>
            <person name="Noordeloos M.E."/>
            <person name="Ohm R.A."/>
            <person name="Ortiz-Santana B."/>
            <person name="Ovrebo C."/>
            <person name="Racz N."/>
            <person name="Riley R."/>
            <person name="Savchenko A."/>
            <person name="Shiryaev A."/>
            <person name="Soop K."/>
            <person name="Spirin V."/>
            <person name="Szebenyi C."/>
            <person name="Tomsovsky M."/>
            <person name="Tulloss R.E."/>
            <person name="Uehling J."/>
            <person name="Grigoriev I.V."/>
            <person name="Vagvolgyi C."/>
            <person name="Papp T."/>
            <person name="Martin F.M."/>
            <person name="Miettinen O."/>
            <person name="Hibbett D.S."/>
            <person name="Nagy L.G."/>
        </authorList>
    </citation>
    <scope>NUCLEOTIDE SEQUENCE [LARGE SCALE GENOMIC DNA]</scope>
    <source>
        <strain evidence="1 2">NL-1719</strain>
    </source>
</reference>
<evidence type="ECO:0000313" key="1">
    <source>
        <dbReference type="EMBL" id="TFK73084.1"/>
    </source>
</evidence>
<keyword evidence="2" id="KW-1185">Reference proteome</keyword>
<name>A0ACD3B603_9AGAR</name>
<accession>A0ACD3B603</accession>